<evidence type="ECO:0000259" key="7">
    <source>
        <dbReference type="PROSITE" id="PS51826"/>
    </source>
</evidence>
<organism evidence="8 9">
    <name type="scientific">Epicoccum nigrum</name>
    <name type="common">Soil fungus</name>
    <name type="synonym">Epicoccum purpurascens</name>
    <dbReference type="NCBI Taxonomy" id="105696"/>
    <lineage>
        <taxon>Eukaryota</taxon>
        <taxon>Fungi</taxon>
        <taxon>Dikarya</taxon>
        <taxon>Ascomycota</taxon>
        <taxon>Pezizomycotina</taxon>
        <taxon>Dothideomycetes</taxon>
        <taxon>Pleosporomycetidae</taxon>
        <taxon>Pleosporales</taxon>
        <taxon>Pleosporineae</taxon>
        <taxon>Didymellaceae</taxon>
        <taxon>Epicoccum</taxon>
    </lineage>
</organism>
<accession>A0A1Y2LPJ6</accession>
<dbReference type="PANTHER" id="PTHR43178">
    <property type="entry name" value="DIHYDROLIPOAMIDE ACETYLTRANSFERASE COMPONENT OF PYRUVATE DEHYDROGENASE COMPLEX"/>
    <property type="match status" value="1"/>
</dbReference>
<feature type="region of interest" description="Disordered" evidence="6">
    <location>
        <begin position="147"/>
        <end position="167"/>
    </location>
</feature>
<dbReference type="EMBL" id="KZ107853">
    <property type="protein sequence ID" value="OSS45831.1"/>
    <property type="molecule type" value="Genomic_DNA"/>
</dbReference>
<dbReference type="AlphaFoldDB" id="A0A1Y2LPJ6"/>
<keyword evidence="5" id="KW-0012">Acyltransferase</keyword>
<dbReference type="InterPro" id="IPR023213">
    <property type="entry name" value="CAT-like_dom_sf"/>
</dbReference>
<protein>
    <recommendedName>
        <fullName evidence="7">Peripheral subunit-binding (PSBD) domain-containing protein</fullName>
    </recommendedName>
</protein>
<reference evidence="8 9" key="1">
    <citation type="journal article" date="2017" name="Genome Announc.">
        <title>Genome sequence of the saprophytic ascomycete Epicoccum nigrum ICMP 19927 strain isolated from New Zealand.</title>
        <authorList>
            <person name="Fokin M."/>
            <person name="Fleetwood D."/>
            <person name="Weir B.S."/>
            <person name="Villas-Boas S.G."/>
        </authorList>
    </citation>
    <scope>NUCLEOTIDE SEQUENCE [LARGE SCALE GENOMIC DNA]</scope>
    <source>
        <strain evidence="8 9">ICMP 19927</strain>
    </source>
</reference>
<dbReference type="PANTHER" id="PTHR43178:SF5">
    <property type="entry name" value="LIPOAMIDE ACYLTRANSFERASE COMPONENT OF BRANCHED-CHAIN ALPHA-KETO ACID DEHYDROGENASE COMPLEX, MITOCHONDRIAL"/>
    <property type="match status" value="1"/>
</dbReference>
<sequence length="408" mass="43750">MITSRFDGVIKKLYYEPDDMAKVGKPLVDIDIQSDISAADEALLSGAANDAVAQGASESAEPQEQALEVGRNDTKAVEEDGQSSAQSVVLPPEPTTATTQPQRQLGKHASLATPAVRGMLKELKLKIEDIEGTGREGRVLKEDVQKHAEAAKQASKSTTPSATPLALPSHSFEDRIHTLTPVQSGMYKQMTKSLSIPHFLYTDSIDFSSLTQLRKRYNVNREKTERITPLPIIVKAVSLALQQFPLLNAHLDTTTNSAKPQLLIKGAHNIGVAVDSPSGLLVPVIKNVQNHSIASLAQEITRLADLARTGKLTSADLSGATFTLSNIGSIGGSAVAPVIVTPQVGILGIGRSKVVPAFGENGELVKKEECIFSWSADHRVIDGAYVARAAEEVKKAIESVENMLVRMR</sequence>
<evidence type="ECO:0000256" key="6">
    <source>
        <dbReference type="SAM" id="MobiDB-lite"/>
    </source>
</evidence>
<feature type="compositionally biased region" description="Low complexity" evidence="6">
    <location>
        <begin position="95"/>
        <end position="104"/>
    </location>
</feature>
<evidence type="ECO:0000256" key="1">
    <source>
        <dbReference type="ARBA" id="ARBA00001938"/>
    </source>
</evidence>
<dbReference type="Pfam" id="PF00198">
    <property type="entry name" value="2-oxoacid_dh"/>
    <property type="match status" value="1"/>
</dbReference>
<dbReference type="InParanoid" id="A0A1Y2LPJ6"/>
<dbReference type="Gene3D" id="4.10.320.10">
    <property type="entry name" value="E3-binding domain"/>
    <property type="match status" value="1"/>
</dbReference>
<dbReference type="InterPro" id="IPR001078">
    <property type="entry name" value="2-oxoacid_DH_actylTfrase"/>
</dbReference>
<dbReference type="Proteomes" id="UP000193240">
    <property type="component" value="Unassembled WGS sequence"/>
</dbReference>
<comment type="similarity">
    <text evidence="2">Belongs to the 2-oxoacid dehydrogenase family.</text>
</comment>
<dbReference type="GO" id="GO:0031405">
    <property type="term" value="F:lipoic acid binding"/>
    <property type="evidence" value="ECO:0007669"/>
    <property type="project" value="TreeGrafter"/>
</dbReference>
<dbReference type="InterPro" id="IPR050743">
    <property type="entry name" value="2-oxoacid_DH_E2_comp"/>
</dbReference>
<proteinExistence type="inferred from homology"/>
<keyword evidence="9" id="KW-1185">Reference proteome</keyword>
<evidence type="ECO:0000256" key="4">
    <source>
        <dbReference type="ARBA" id="ARBA00022823"/>
    </source>
</evidence>
<evidence type="ECO:0000313" key="9">
    <source>
        <dbReference type="Proteomes" id="UP000193240"/>
    </source>
</evidence>
<feature type="region of interest" description="Disordered" evidence="6">
    <location>
        <begin position="54"/>
        <end position="107"/>
    </location>
</feature>
<dbReference type="PROSITE" id="PS51826">
    <property type="entry name" value="PSBD"/>
    <property type="match status" value="1"/>
</dbReference>
<evidence type="ECO:0000256" key="3">
    <source>
        <dbReference type="ARBA" id="ARBA00022679"/>
    </source>
</evidence>
<dbReference type="GO" id="GO:0005739">
    <property type="term" value="C:mitochondrion"/>
    <property type="evidence" value="ECO:0007669"/>
    <property type="project" value="TreeGrafter"/>
</dbReference>
<dbReference type="STRING" id="105696.A0A1Y2LPJ6"/>
<dbReference type="Gene3D" id="3.30.559.10">
    <property type="entry name" value="Chloramphenicol acetyltransferase-like domain"/>
    <property type="match status" value="1"/>
</dbReference>
<name>A0A1Y2LPJ6_EPING</name>
<dbReference type="SUPFAM" id="SSF47005">
    <property type="entry name" value="Peripheral subunit-binding domain of 2-oxo acid dehydrogenase complex"/>
    <property type="match status" value="1"/>
</dbReference>
<dbReference type="GO" id="GO:0016407">
    <property type="term" value="F:acetyltransferase activity"/>
    <property type="evidence" value="ECO:0007669"/>
    <property type="project" value="TreeGrafter"/>
</dbReference>
<gene>
    <name evidence="8" type="ORF">B5807_09476</name>
</gene>
<feature type="domain" description="Peripheral subunit-binding (PSBD)" evidence="7">
    <location>
        <begin position="111"/>
        <end position="148"/>
    </location>
</feature>
<evidence type="ECO:0000313" key="8">
    <source>
        <dbReference type="EMBL" id="OSS45831.1"/>
    </source>
</evidence>
<keyword evidence="3" id="KW-0808">Transferase</keyword>
<dbReference type="Pfam" id="PF02817">
    <property type="entry name" value="E3_binding"/>
    <property type="match status" value="1"/>
</dbReference>
<dbReference type="InterPro" id="IPR036625">
    <property type="entry name" value="E3-bd_dom_sf"/>
</dbReference>
<dbReference type="FunFam" id="3.30.559.10:FF:000007">
    <property type="entry name" value="Dihydrolipoamide acetyltransferase component of pyruvate dehydrogenase complex"/>
    <property type="match status" value="1"/>
</dbReference>
<evidence type="ECO:0000256" key="5">
    <source>
        <dbReference type="ARBA" id="ARBA00023315"/>
    </source>
</evidence>
<dbReference type="InterPro" id="IPR004167">
    <property type="entry name" value="PSBD"/>
</dbReference>
<comment type="cofactor">
    <cofactor evidence="1">
        <name>(R)-lipoate</name>
        <dbReference type="ChEBI" id="CHEBI:83088"/>
    </cofactor>
</comment>
<dbReference type="SUPFAM" id="SSF52777">
    <property type="entry name" value="CoA-dependent acyltransferases"/>
    <property type="match status" value="1"/>
</dbReference>
<dbReference type="OMA" id="IPHVTNF"/>
<evidence type="ECO:0000256" key="2">
    <source>
        <dbReference type="ARBA" id="ARBA00007317"/>
    </source>
</evidence>
<keyword evidence="4" id="KW-0450">Lipoyl</keyword>